<dbReference type="AlphaFoldDB" id="A0A3N3FKZ7"/>
<proteinExistence type="predicted"/>
<organism evidence="1 2">
    <name type="scientific">Enterococcus faecalis</name>
    <name type="common">Streptococcus faecalis</name>
    <dbReference type="NCBI Taxonomy" id="1351"/>
    <lineage>
        <taxon>Bacteria</taxon>
        <taxon>Bacillati</taxon>
        <taxon>Bacillota</taxon>
        <taxon>Bacilli</taxon>
        <taxon>Lactobacillales</taxon>
        <taxon>Enterococcaceae</taxon>
        <taxon>Enterococcus</taxon>
    </lineage>
</organism>
<name>A0A3N3FKZ7_ENTFL</name>
<dbReference type="Proteomes" id="UP000275941">
    <property type="component" value="Unassembled WGS sequence"/>
</dbReference>
<protein>
    <submittedName>
        <fullName evidence="1">Uncharacterized protein</fullName>
    </submittedName>
</protein>
<comment type="caution">
    <text evidence="1">The sequence shown here is derived from an EMBL/GenBank/DDBJ whole genome shotgun (WGS) entry which is preliminary data.</text>
</comment>
<evidence type="ECO:0000313" key="2">
    <source>
        <dbReference type="Proteomes" id="UP000275941"/>
    </source>
</evidence>
<reference evidence="1 2" key="1">
    <citation type="submission" date="2018-10" db="EMBL/GenBank/DDBJ databases">
        <title>Genotypes and phenotypes of Enterococci isolated from broiler chickens.</title>
        <authorList>
            <person name="Muhammad A.R."/>
            <person name="Diarra M.S."/>
        </authorList>
    </citation>
    <scope>NUCLEOTIDE SEQUENCE [LARGE SCALE GENOMIC DNA]</scope>
    <source>
        <strain evidence="1 2">P7 C A21</strain>
    </source>
</reference>
<dbReference type="EMBL" id="RKOR01000003">
    <property type="protein sequence ID" value="ROY53551.1"/>
    <property type="molecule type" value="Genomic_DNA"/>
</dbReference>
<sequence>MKQKELNKKILYFACYLFILILFKKGTAKANVKTNY</sequence>
<gene>
    <name evidence="1" type="ORF">EGW70_02065</name>
</gene>
<evidence type="ECO:0000313" key="1">
    <source>
        <dbReference type="EMBL" id="ROY53551.1"/>
    </source>
</evidence>
<accession>A0A3N3FKZ7</accession>